<proteinExistence type="predicted"/>
<evidence type="ECO:0000313" key="2">
    <source>
        <dbReference type="Proteomes" id="UP000019205"/>
    </source>
</evidence>
<dbReference type="RefSeq" id="WP_008295226.1">
    <property type="nucleotide sequence ID" value="NZ_CM002299.1"/>
</dbReference>
<reference evidence="1 2" key="2">
    <citation type="journal article" date="2009" name="PLoS ONE">
        <title>The photosynthetic apparatus and its regulation in the aerobic gammaproteobacterium Congregibacter litoralis gen. nov., sp. nov.</title>
        <authorList>
            <person name="Spring S."/>
            <person name="Lunsdorf H."/>
            <person name="Fuchs B.M."/>
            <person name="Tindall B.J."/>
        </authorList>
    </citation>
    <scope>NUCLEOTIDE SEQUENCE [LARGE SCALE GENOMIC DNA]</scope>
    <source>
        <strain evidence="1">KT71</strain>
    </source>
</reference>
<evidence type="ECO:0000313" key="1">
    <source>
        <dbReference type="EMBL" id="EAQ95745.1"/>
    </source>
</evidence>
<reference evidence="1 2" key="1">
    <citation type="journal article" date="2007" name="Proc. Natl. Acad. Sci. U.S.A.">
        <title>Characterization of a marine gammaproteobacterium capable of aerobic anoxygenic photosynthesis.</title>
        <authorList>
            <person name="Fuchs B.M."/>
            <person name="Spring S."/>
            <person name="Teeling H."/>
            <person name="Quast C."/>
            <person name="Wulf J."/>
            <person name="Schattenhofer M."/>
            <person name="Yan S."/>
            <person name="Ferriera S."/>
            <person name="Johnson J."/>
            <person name="Glockner F.O."/>
            <person name="Amann R."/>
        </authorList>
    </citation>
    <scope>NUCLEOTIDE SEQUENCE [LARGE SCALE GENOMIC DNA]</scope>
    <source>
        <strain evidence="1">KT71</strain>
    </source>
</reference>
<comment type="caution">
    <text evidence="1">The sequence shown here is derived from an EMBL/GenBank/DDBJ whole genome shotgun (WGS) entry which is preliminary data.</text>
</comment>
<dbReference type="Proteomes" id="UP000019205">
    <property type="component" value="Chromosome"/>
</dbReference>
<gene>
    <name evidence="1" type="ORF">KT71_13954</name>
</gene>
<dbReference type="EMBL" id="AAOA02000001">
    <property type="protein sequence ID" value="EAQ95745.1"/>
    <property type="molecule type" value="Genomic_DNA"/>
</dbReference>
<sequence length="72" mass="7753">MNQVIRNTLVGTLTVIRLGFDLLREGLALLASVPESTLGQDALSSAVRGGELNYRTGELDDGTDAAGWYERD</sequence>
<dbReference type="AlphaFoldDB" id="A4AE53"/>
<keyword evidence="2" id="KW-1185">Reference proteome</keyword>
<organism evidence="1 2">
    <name type="scientific">Congregibacter litoralis KT71</name>
    <dbReference type="NCBI Taxonomy" id="314285"/>
    <lineage>
        <taxon>Bacteria</taxon>
        <taxon>Pseudomonadati</taxon>
        <taxon>Pseudomonadota</taxon>
        <taxon>Gammaproteobacteria</taxon>
        <taxon>Cellvibrionales</taxon>
        <taxon>Halieaceae</taxon>
        <taxon>Congregibacter</taxon>
    </lineage>
</organism>
<accession>A4AE53</accession>
<protein>
    <submittedName>
        <fullName evidence="1">Uncharacterized protein</fullName>
    </submittedName>
</protein>
<name>A4AE53_9GAMM</name>
<dbReference type="HOGENOM" id="CLU_198988_0_0_6"/>
<dbReference type="OrthoDB" id="7063756at2"/>